<dbReference type="AlphaFoldDB" id="A0A017SY84"/>
<name>A0A017SY84_9BACT</name>
<protein>
    <submittedName>
        <fullName evidence="2">Uncharacterized protein</fullName>
    </submittedName>
</protein>
<dbReference type="Proteomes" id="UP000019678">
    <property type="component" value="Unassembled WGS sequence"/>
</dbReference>
<organism evidence="2 3">
    <name type="scientific">Chondromyces apiculatus DSM 436</name>
    <dbReference type="NCBI Taxonomy" id="1192034"/>
    <lineage>
        <taxon>Bacteria</taxon>
        <taxon>Pseudomonadati</taxon>
        <taxon>Myxococcota</taxon>
        <taxon>Polyangia</taxon>
        <taxon>Polyangiales</taxon>
        <taxon>Polyangiaceae</taxon>
        <taxon>Chondromyces</taxon>
    </lineage>
</organism>
<proteinExistence type="predicted"/>
<accession>A0A017SY84</accession>
<reference evidence="2 3" key="1">
    <citation type="submission" date="2013-05" db="EMBL/GenBank/DDBJ databases">
        <title>Genome assembly of Chondromyces apiculatus DSM 436.</title>
        <authorList>
            <person name="Sharma G."/>
            <person name="Khatri I."/>
            <person name="Kaur C."/>
            <person name="Mayilraj S."/>
            <person name="Subramanian S."/>
        </authorList>
    </citation>
    <scope>NUCLEOTIDE SEQUENCE [LARGE SCALE GENOMIC DNA]</scope>
    <source>
        <strain evidence="2 3">DSM 436</strain>
    </source>
</reference>
<feature type="compositionally biased region" description="Basic and acidic residues" evidence="1">
    <location>
        <begin position="476"/>
        <end position="489"/>
    </location>
</feature>
<feature type="region of interest" description="Disordered" evidence="1">
    <location>
        <begin position="476"/>
        <end position="501"/>
    </location>
</feature>
<evidence type="ECO:0000313" key="2">
    <source>
        <dbReference type="EMBL" id="EYF01266.1"/>
    </source>
</evidence>
<dbReference type="EMBL" id="ASRX01000085">
    <property type="protein sequence ID" value="EYF01266.1"/>
    <property type="molecule type" value="Genomic_DNA"/>
</dbReference>
<keyword evidence="3" id="KW-1185">Reference proteome</keyword>
<comment type="caution">
    <text evidence="2">The sequence shown here is derived from an EMBL/GenBank/DDBJ whole genome shotgun (WGS) entry which is preliminary data.</text>
</comment>
<evidence type="ECO:0000313" key="3">
    <source>
        <dbReference type="Proteomes" id="UP000019678"/>
    </source>
</evidence>
<sequence length="628" mass="64083">MDLAAGHVEGVDHAVFAAGIPDDARVAFEVERGPGEEPGVASQVGDAHHSASERVDMHHGGCVGVGCGQRGGALVGEAGGGGGTGLTGGEPKVALVEHGVVGVPGGLQPGRERHARAGAVREVGAHEPAQGVVAEDGGDAPVHERLVVLVLGGGAEVGLVLLDGVALVVDDGAAGADPAGVRGRGGHLRGAISADHGMAVGVEDGGEAGLGLDLAHQLAAGAVGVGVALLPAGARVAVGLAGAGVDDARLAGVHVAEEVDLQGGGGVVQGIAVLVPHLAHHGGGDHHAQRVEAHGAAVAVGIGDLHGRHHPVVVDDDHLVAEGVLGALHQQGVGIIRDGAGRSPGIDHRGGEVERRGIEHLPPGGDPPPGCAGELHVAAFEQDGRGDARLSVVEGCVDLPLRERELVALVGESAGIGLTQVEGCRQVGAVLVAHAHVFEEAPLGDCGQLGSSGGWPVFVGARGFPARLGHGRRHSLEGVEARGGREPVKLEGAGGQRDPQPVALDGLREVHDLDLGQRYVQRVLRGYRARTVSPRVGHRHPLGRDTVRVDLERERVRHARVQPALGVAVTLVVERDRFARADQEHPRRLAPRRLLQAHRVAALHHRVGDRRLGRAVERVHLLAQGLAA</sequence>
<evidence type="ECO:0000256" key="1">
    <source>
        <dbReference type="SAM" id="MobiDB-lite"/>
    </source>
</evidence>
<gene>
    <name evidence="2" type="ORF">CAP_8519</name>
</gene>